<evidence type="ECO:0000256" key="1">
    <source>
        <dbReference type="ARBA" id="ARBA00022741"/>
    </source>
</evidence>
<name>A0A0F3ILV1_9GAMM</name>
<evidence type="ECO:0000313" key="10">
    <source>
        <dbReference type="Proteomes" id="UP000033684"/>
    </source>
</evidence>
<dbReference type="Proteomes" id="UP000033684">
    <property type="component" value="Unassembled WGS sequence"/>
</dbReference>
<dbReference type="Gene3D" id="3.30.1220.10">
    <property type="entry name" value="CobW-like, C-terminal domain"/>
    <property type="match status" value="1"/>
</dbReference>
<dbReference type="InterPro" id="IPR027417">
    <property type="entry name" value="P-loop_NTPase"/>
</dbReference>
<reference evidence="9 10" key="2">
    <citation type="journal article" date="2016" name="Microb. Ecol.">
        <title>Genome Characteristics of a Novel Type I Methanotroph (Sn10-6) Isolated from a Flooded Indian Rice Field.</title>
        <authorList>
            <person name="Rahalkar M.C."/>
            <person name="Pandit P.S."/>
            <person name="Dhakephalkar P.K."/>
            <person name="Pore S."/>
            <person name="Arora P."/>
            <person name="Kapse N."/>
        </authorList>
    </citation>
    <scope>NUCLEOTIDE SEQUENCE [LARGE SCALE GENOMIC DNA]</scope>
    <source>
        <strain evidence="9 10">Sn10-6</strain>
    </source>
</reference>
<keyword evidence="2" id="KW-0378">Hydrolase</keyword>
<dbReference type="PATRIC" id="fig|1632867.3.peg.2280"/>
<keyword evidence="1" id="KW-0547">Nucleotide-binding</keyword>
<accession>A0A0F3ILV1</accession>
<keyword evidence="10" id="KW-1185">Reference proteome</keyword>
<dbReference type="Gene3D" id="3.40.50.300">
    <property type="entry name" value="P-loop containing nucleotide triphosphate hydrolases"/>
    <property type="match status" value="1"/>
</dbReference>
<evidence type="ECO:0000256" key="5">
    <source>
        <dbReference type="ARBA" id="ARBA00045658"/>
    </source>
</evidence>
<dbReference type="InterPro" id="IPR036627">
    <property type="entry name" value="CobW-likC_sf"/>
</dbReference>
<organism evidence="9 10">
    <name type="scientific">Methylocucumis oryzae</name>
    <dbReference type="NCBI Taxonomy" id="1632867"/>
    <lineage>
        <taxon>Bacteria</taxon>
        <taxon>Pseudomonadati</taxon>
        <taxon>Pseudomonadota</taxon>
        <taxon>Gammaproteobacteria</taxon>
        <taxon>Methylococcales</taxon>
        <taxon>Methylococcaceae</taxon>
        <taxon>Methylocucumis</taxon>
    </lineage>
</organism>
<sequence length="320" mass="35435">MSANKIPVIVLTGFLGSGKTTLLNRLLADDIKTALIINEFGSTPIDQDLIDNQALPMTVLAGGCLCCQIKHALAPCLKNLWMAWHNAATKPFHRIIIETSGVASPEPVLDTLLRDTWISQRYQLTHVLTTLAIPYALEQLQHYPEAQAQVSWADTLILTHSDIANANQIKALTEQLILLAPTTPTIYADLTGINGNGLTTPATLRRLPNDVTPEHHFYSVSLHLEHRVDLNSICALLSHLFSQYPNELIRIKGVLHSTTYDHPVSLHAANGYLYPLTHLPNRPNLDQRSRLILITTTNPETIANELILALKPARNAVRLH</sequence>
<dbReference type="PANTHER" id="PTHR13748">
    <property type="entry name" value="COBW-RELATED"/>
    <property type="match status" value="1"/>
</dbReference>
<proteinExistence type="inferred from homology"/>
<dbReference type="RefSeq" id="WP_045778072.1">
    <property type="nucleotide sequence ID" value="NZ_LAJX01000020.1"/>
</dbReference>
<dbReference type="GO" id="GO:0016787">
    <property type="term" value="F:hydrolase activity"/>
    <property type="evidence" value="ECO:0007669"/>
    <property type="project" value="UniProtKB-KW"/>
</dbReference>
<comment type="similarity">
    <text evidence="4">Belongs to the SIMIBI class G3E GTPase family. ZNG1 subfamily.</text>
</comment>
<comment type="catalytic activity">
    <reaction evidence="6">
        <text>GTP + H2O = GDP + phosphate + H(+)</text>
        <dbReference type="Rhea" id="RHEA:19669"/>
        <dbReference type="ChEBI" id="CHEBI:15377"/>
        <dbReference type="ChEBI" id="CHEBI:15378"/>
        <dbReference type="ChEBI" id="CHEBI:37565"/>
        <dbReference type="ChEBI" id="CHEBI:43474"/>
        <dbReference type="ChEBI" id="CHEBI:58189"/>
    </reaction>
    <physiologicalReaction direction="left-to-right" evidence="6">
        <dbReference type="Rhea" id="RHEA:19670"/>
    </physiologicalReaction>
</comment>
<dbReference type="PANTHER" id="PTHR13748:SF62">
    <property type="entry name" value="COBW DOMAIN-CONTAINING PROTEIN"/>
    <property type="match status" value="1"/>
</dbReference>
<dbReference type="SUPFAM" id="SSF52540">
    <property type="entry name" value="P-loop containing nucleoside triphosphate hydrolases"/>
    <property type="match status" value="1"/>
</dbReference>
<evidence type="ECO:0000256" key="4">
    <source>
        <dbReference type="ARBA" id="ARBA00034320"/>
    </source>
</evidence>
<dbReference type="InterPro" id="IPR003495">
    <property type="entry name" value="CobW/HypB/UreG_nucleotide-bd"/>
</dbReference>
<dbReference type="AlphaFoldDB" id="A0A0F3ILV1"/>
<protein>
    <submittedName>
        <fullName evidence="9">Cobalamin biosynthesis protein P47K</fullName>
    </submittedName>
</protein>
<keyword evidence="3" id="KW-0143">Chaperone</keyword>
<dbReference type="GO" id="GO:0005737">
    <property type="term" value="C:cytoplasm"/>
    <property type="evidence" value="ECO:0007669"/>
    <property type="project" value="TreeGrafter"/>
</dbReference>
<comment type="caution">
    <text evidence="9">The sequence shown here is derived from an EMBL/GenBank/DDBJ whole genome shotgun (WGS) entry which is preliminary data.</text>
</comment>
<dbReference type="InterPro" id="IPR011629">
    <property type="entry name" value="CobW-like_C"/>
</dbReference>
<dbReference type="OrthoDB" id="9808822at2"/>
<dbReference type="Pfam" id="PF02492">
    <property type="entry name" value="cobW"/>
    <property type="match status" value="1"/>
</dbReference>
<evidence type="ECO:0000256" key="6">
    <source>
        <dbReference type="ARBA" id="ARBA00049117"/>
    </source>
</evidence>
<evidence type="ECO:0000259" key="7">
    <source>
        <dbReference type="Pfam" id="PF02492"/>
    </source>
</evidence>
<evidence type="ECO:0000313" key="9">
    <source>
        <dbReference type="EMBL" id="KJV07735.1"/>
    </source>
</evidence>
<comment type="function">
    <text evidence="5">Zinc chaperone that directly transfers zinc cofactor to target proteins, thereby activating them. Zinc is transferred from the CXCC motif in the GTPase domain to the zinc binding site in target proteins in a process requiring GTP hydrolysis.</text>
</comment>
<feature type="domain" description="CobW/HypB/UreG nucleotide-binding" evidence="7">
    <location>
        <begin position="7"/>
        <end position="177"/>
    </location>
</feature>
<evidence type="ECO:0000256" key="2">
    <source>
        <dbReference type="ARBA" id="ARBA00022801"/>
    </source>
</evidence>
<dbReference type="GO" id="GO:0000166">
    <property type="term" value="F:nucleotide binding"/>
    <property type="evidence" value="ECO:0007669"/>
    <property type="project" value="UniProtKB-KW"/>
</dbReference>
<dbReference type="Pfam" id="PF07683">
    <property type="entry name" value="CobW_C"/>
    <property type="match status" value="1"/>
</dbReference>
<dbReference type="CDD" id="cd03112">
    <property type="entry name" value="CobW-like"/>
    <property type="match status" value="1"/>
</dbReference>
<dbReference type="InterPro" id="IPR051316">
    <property type="entry name" value="Zinc-reg_GTPase_activator"/>
</dbReference>
<dbReference type="SUPFAM" id="SSF90002">
    <property type="entry name" value="Hypothetical protein YjiA, C-terminal domain"/>
    <property type="match status" value="1"/>
</dbReference>
<dbReference type="EMBL" id="LAJX01000020">
    <property type="protein sequence ID" value="KJV07735.1"/>
    <property type="molecule type" value="Genomic_DNA"/>
</dbReference>
<feature type="domain" description="CobW C-terminal" evidence="8">
    <location>
        <begin position="219"/>
        <end position="305"/>
    </location>
</feature>
<evidence type="ECO:0000256" key="3">
    <source>
        <dbReference type="ARBA" id="ARBA00023186"/>
    </source>
</evidence>
<reference evidence="10" key="1">
    <citation type="submission" date="2015-03" db="EMBL/GenBank/DDBJ databases">
        <title>Draft genome sequence of a novel methanotroph (Sn10-6) isolated from flooded ricefield rhizosphere in India.</title>
        <authorList>
            <person name="Pandit P.S."/>
            <person name="Pore S.D."/>
            <person name="Arora P."/>
            <person name="Kapse N.G."/>
            <person name="Dhakephalkar P.K."/>
            <person name="Rahalkar M.C."/>
        </authorList>
    </citation>
    <scope>NUCLEOTIDE SEQUENCE [LARGE SCALE GENOMIC DNA]</scope>
    <source>
        <strain evidence="10">Sn10-6</strain>
    </source>
</reference>
<gene>
    <name evidence="9" type="ORF">VZ94_02770</name>
</gene>
<evidence type="ECO:0000259" key="8">
    <source>
        <dbReference type="Pfam" id="PF07683"/>
    </source>
</evidence>